<dbReference type="PANTHER" id="PTHR48061">
    <property type="entry name" value="LEUCINE-RICH REPEAT RECEPTOR PROTEIN KINASE EMS1-LIKE-RELATED"/>
    <property type="match status" value="1"/>
</dbReference>
<evidence type="ECO:0000256" key="5">
    <source>
        <dbReference type="ARBA" id="ARBA00022692"/>
    </source>
</evidence>
<keyword evidence="4" id="KW-0433">Leucine-rich repeat</keyword>
<evidence type="ECO:0000256" key="4">
    <source>
        <dbReference type="ARBA" id="ARBA00022614"/>
    </source>
</evidence>
<dbReference type="FunFam" id="3.80.10.10:FF:000095">
    <property type="entry name" value="LRR receptor-like serine/threonine-protein kinase GSO1"/>
    <property type="match status" value="1"/>
</dbReference>
<evidence type="ECO:0000259" key="14">
    <source>
        <dbReference type="Pfam" id="PF08263"/>
    </source>
</evidence>
<organism evidence="15 16">
    <name type="scientific">Arabis alpina</name>
    <name type="common">Alpine rock-cress</name>
    <dbReference type="NCBI Taxonomy" id="50452"/>
    <lineage>
        <taxon>Eukaryota</taxon>
        <taxon>Viridiplantae</taxon>
        <taxon>Streptophyta</taxon>
        <taxon>Embryophyta</taxon>
        <taxon>Tracheophyta</taxon>
        <taxon>Spermatophyta</taxon>
        <taxon>Magnoliopsida</taxon>
        <taxon>eudicotyledons</taxon>
        <taxon>Gunneridae</taxon>
        <taxon>Pentapetalae</taxon>
        <taxon>rosids</taxon>
        <taxon>malvids</taxon>
        <taxon>Brassicales</taxon>
        <taxon>Brassicaceae</taxon>
        <taxon>Arabideae</taxon>
        <taxon>Arabis</taxon>
    </lineage>
</organism>
<feature type="signal peptide" evidence="13">
    <location>
        <begin position="1"/>
        <end position="23"/>
    </location>
</feature>
<evidence type="ECO:0000313" key="15">
    <source>
        <dbReference type="EMBL" id="KFK29770.1"/>
    </source>
</evidence>
<dbReference type="Pfam" id="PF08263">
    <property type="entry name" value="LRRNT_2"/>
    <property type="match status" value="1"/>
</dbReference>
<dbReference type="OrthoDB" id="442066at2759"/>
<keyword evidence="11" id="KW-0325">Glycoprotein</keyword>
<dbReference type="SUPFAM" id="SSF52058">
    <property type="entry name" value="L domain-like"/>
    <property type="match status" value="2"/>
</dbReference>
<name>A0A087GIR8_ARAAL</name>
<evidence type="ECO:0000256" key="11">
    <source>
        <dbReference type="ARBA" id="ARBA00023180"/>
    </source>
</evidence>
<dbReference type="PROSITE" id="PS51450">
    <property type="entry name" value="LRR"/>
    <property type="match status" value="1"/>
</dbReference>
<gene>
    <name evidence="15" type="ordered locus">AALP_Aa7g176800</name>
</gene>
<dbReference type="Proteomes" id="UP000029120">
    <property type="component" value="Chromosome 7"/>
</dbReference>
<dbReference type="EMBL" id="CM002875">
    <property type="protein sequence ID" value="KFK29770.1"/>
    <property type="molecule type" value="Genomic_DNA"/>
</dbReference>
<dbReference type="Pfam" id="PF00560">
    <property type="entry name" value="LRR_1"/>
    <property type="match status" value="3"/>
</dbReference>
<evidence type="ECO:0000256" key="2">
    <source>
        <dbReference type="ARBA" id="ARBA00009592"/>
    </source>
</evidence>
<keyword evidence="16" id="KW-1185">Reference proteome</keyword>
<dbReference type="InterPro" id="IPR046956">
    <property type="entry name" value="RLP23-like"/>
</dbReference>
<dbReference type="InterPro" id="IPR003591">
    <property type="entry name" value="Leu-rich_rpt_typical-subtyp"/>
</dbReference>
<dbReference type="PRINTS" id="PR00019">
    <property type="entry name" value="LEURICHRPT"/>
</dbReference>
<dbReference type="GO" id="GO:0005886">
    <property type="term" value="C:plasma membrane"/>
    <property type="evidence" value="ECO:0007669"/>
    <property type="project" value="UniProtKB-SubCell"/>
</dbReference>
<dbReference type="AlphaFoldDB" id="A0A087GIR8"/>
<dbReference type="PANTHER" id="PTHR48061:SF46">
    <property type="entry name" value="LEUCINE-RICH REPEAT-CONTAINING N-TERMINAL PLANT-TYPE DOMAIN-CONTAINING PROTEIN"/>
    <property type="match status" value="1"/>
</dbReference>
<feature type="transmembrane region" description="Helical" evidence="12">
    <location>
        <begin position="580"/>
        <end position="602"/>
    </location>
</feature>
<dbReference type="Pfam" id="PF13855">
    <property type="entry name" value="LRR_8"/>
    <property type="match status" value="3"/>
</dbReference>
<evidence type="ECO:0000256" key="6">
    <source>
        <dbReference type="ARBA" id="ARBA00022729"/>
    </source>
</evidence>
<evidence type="ECO:0000256" key="3">
    <source>
        <dbReference type="ARBA" id="ARBA00022475"/>
    </source>
</evidence>
<keyword evidence="9 12" id="KW-0472">Membrane</keyword>
<comment type="similarity">
    <text evidence="2">Belongs to the RLP family.</text>
</comment>
<dbReference type="Gramene" id="KFK29770">
    <property type="protein sequence ID" value="KFK29770"/>
    <property type="gene ID" value="AALP_AA7G176800"/>
</dbReference>
<keyword evidence="8 12" id="KW-1133">Transmembrane helix</keyword>
<dbReference type="InterPro" id="IPR001611">
    <property type="entry name" value="Leu-rich_rpt"/>
</dbReference>
<dbReference type="FunFam" id="3.80.10.10:FF:000213">
    <property type="entry name" value="Tyrosine-sulfated glycopeptide receptor 1"/>
    <property type="match status" value="1"/>
</dbReference>
<keyword evidence="7" id="KW-0677">Repeat</keyword>
<keyword evidence="10" id="KW-0675">Receptor</keyword>
<dbReference type="OMA" id="QFKNEFH"/>
<keyword evidence="3" id="KW-1003">Cell membrane</keyword>
<feature type="domain" description="Leucine-rich repeat-containing N-terminal plant-type" evidence="14">
    <location>
        <begin position="32"/>
        <end position="73"/>
    </location>
</feature>
<evidence type="ECO:0000313" key="16">
    <source>
        <dbReference type="Proteomes" id="UP000029120"/>
    </source>
</evidence>
<comment type="subcellular location">
    <subcellularLocation>
        <location evidence="1">Cell membrane</location>
        <topology evidence="1">Single-pass type I membrane protein</topology>
    </subcellularLocation>
</comment>
<evidence type="ECO:0000256" key="10">
    <source>
        <dbReference type="ARBA" id="ARBA00023170"/>
    </source>
</evidence>
<dbReference type="InterPro" id="IPR013210">
    <property type="entry name" value="LRR_N_plant-typ"/>
</dbReference>
<reference evidence="16" key="1">
    <citation type="journal article" date="2015" name="Nat. Plants">
        <title>Genome expansion of Arabis alpina linked with retrotransposition and reduced symmetric DNA methylation.</title>
        <authorList>
            <person name="Willing E.M."/>
            <person name="Rawat V."/>
            <person name="Mandakova T."/>
            <person name="Maumus F."/>
            <person name="James G.V."/>
            <person name="Nordstroem K.J."/>
            <person name="Becker C."/>
            <person name="Warthmann N."/>
            <person name="Chica C."/>
            <person name="Szarzynska B."/>
            <person name="Zytnicki M."/>
            <person name="Albani M.C."/>
            <person name="Kiefer C."/>
            <person name="Bergonzi S."/>
            <person name="Castaings L."/>
            <person name="Mateos J.L."/>
            <person name="Berns M.C."/>
            <person name="Bujdoso N."/>
            <person name="Piofczyk T."/>
            <person name="de Lorenzo L."/>
            <person name="Barrero-Sicilia C."/>
            <person name="Mateos I."/>
            <person name="Piednoel M."/>
            <person name="Hagmann J."/>
            <person name="Chen-Min-Tao R."/>
            <person name="Iglesias-Fernandez R."/>
            <person name="Schuster S.C."/>
            <person name="Alonso-Blanco C."/>
            <person name="Roudier F."/>
            <person name="Carbonero P."/>
            <person name="Paz-Ares J."/>
            <person name="Davis S.J."/>
            <person name="Pecinka A."/>
            <person name="Quesneville H."/>
            <person name="Colot V."/>
            <person name="Lysak M.A."/>
            <person name="Weigel D."/>
            <person name="Coupland G."/>
            <person name="Schneeberger K."/>
        </authorList>
    </citation>
    <scope>NUCLEOTIDE SEQUENCE [LARGE SCALE GENOMIC DNA]</scope>
    <source>
        <strain evidence="16">cv. Pajares</strain>
    </source>
</reference>
<proteinExistence type="inferred from homology"/>
<dbReference type="InterPro" id="IPR032675">
    <property type="entry name" value="LRR_dom_sf"/>
</dbReference>
<keyword evidence="5 12" id="KW-0812">Transmembrane</keyword>
<evidence type="ECO:0000256" key="12">
    <source>
        <dbReference type="SAM" id="Phobius"/>
    </source>
</evidence>
<evidence type="ECO:0000256" key="13">
    <source>
        <dbReference type="SAM" id="SignalP"/>
    </source>
</evidence>
<dbReference type="eggNOG" id="KOG0619">
    <property type="taxonomic scope" value="Eukaryota"/>
</dbReference>
<evidence type="ECO:0000256" key="7">
    <source>
        <dbReference type="ARBA" id="ARBA00022737"/>
    </source>
</evidence>
<evidence type="ECO:0000256" key="1">
    <source>
        <dbReference type="ARBA" id="ARBA00004251"/>
    </source>
</evidence>
<feature type="chain" id="PRO_5001822127" description="Leucine-rich repeat-containing N-terminal plant-type domain-containing protein" evidence="13">
    <location>
        <begin position="24"/>
        <end position="622"/>
    </location>
</feature>
<dbReference type="SMART" id="SM00369">
    <property type="entry name" value="LRR_TYP"/>
    <property type="match status" value="9"/>
</dbReference>
<evidence type="ECO:0000256" key="8">
    <source>
        <dbReference type="ARBA" id="ARBA00022989"/>
    </source>
</evidence>
<accession>A0A087GIR8</accession>
<keyword evidence="6 13" id="KW-0732">Signal</keyword>
<evidence type="ECO:0000256" key="9">
    <source>
        <dbReference type="ARBA" id="ARBA00023136"/>
    </source>
</evidence>
<protein>
    <recommendedName>
        <fullName evidence="14">Leucine-rich repeat-containing N-terminal plant-type domain-containing protein</fullName>
    </recommendedName>
</protein>
<sequence length="622" mass="69812">MMVRSHCYCYLFFFISLLLYTLASPTLHRCCNDQRDALLEFKDEFPLLRYETSLSSWNKSSIDCCSWEGVTCDAKSGEVILLELPSISLNSSLKPNSSLFKLLNLTKLSLYNSSLHGEIPSSLGNLSHLTILDFSYNSLVGQVPASIAKLSRLERLELSSNQLVGQVLASLGDLTQLDYLGLGHNNFTGKIPDSFSNLTKLSEVYLNDNYFESMLPLNMSVFQKLGYFDLDLSSNSFRGPLPQWICNLGSLDFLDLSNNSFSGSIPTCLSNIIVSLEQLLLSNNNFSGTLPDIFVNATNLKVLDVSHNHLEGKLPKSLINCSLLQLVNVQSNLINDKFPFWLGSLPSLNVLILRSNQFYGPVYHSNMSVGFQNLRVIDISQNVFAGFLPPSYFSNWRNMATSIEQAYDDENLGNPRFGIDYHNTMEMVHKGVYTEFERIRKDFRAIDFSGNNFFGNIPESIGLLKELRVLNLSGNAFTSSIPQSLENLIKLEALDLSRNNLTGQIPHLGSLSFLSIMNFSHNNLQGQLPRGTQFQRQKCSSFMDNPKLYGLEEICGEIHAPNPTPQPHDLLEPEEQVINWIAAAIAYGPGVFSGLVIGHIFASHKYVWFMEKKLRTAIKRTH</sequence>
<dbReference type="Gene3D" id="3.80.10.10">
    <property type="entry name" value="Ribonuclease Inhibitor"/>
    <property type="match status" value="2"/>
</dbReference>